<dbReference type="AlphaFoldDB" id="A0A8T1NKS0"/>
<dbReference type="Pfam" id="PF13966">
    <property type="entry name" value="zf-RVT"/>
    <property type="match status" value="1"/>
</dbReference>
<dbReference type="Proteomes" id="UP000811609">
    <property type="component" value="Chromosome 14"/>
</dbReference>
<sequence length="319" mass="37735">MSTHLLPKFVCKSMNTSFKNFWWGTKKDQKHKLYLKSWKSICQPKNEGGLGLRLMENMNMALLAKTGWEISQANTNVWHSILTKKYLKTNTFWQVTPKVTDSIFWKHLLQTRKLLEQDMCYQISNGTSVSAWIDPWIPSLESFRLNPLSHITDLSPSLKVSDFIIQESHYWNLPKMKQFFSHESIKEILKIPLPSTRLREDRHIWVKNHNGKFSVKTAYHLAAKSNNGIQVSNSNMDNTAFEKIWKLKIHDRHKLLLWKIFWDIPPTRGILKRFLSSMPSLLCPLCNEQEETLFHLFIECPISRILWRQSRWPLNISQW</sequence>
<evidence type="ECO:0000313" key="2">
    <source>
        <dbReference type="EMBL" id="KAG6629497.1"/>
    </source>
</evidence>
<organism evidence="2 3">
    <name type="scientific">Carya illinoinensis</name>
    <name type="common">Pecan</name>
    <dbReference type="NCBI Taxonomy" id="32201"/>
    <lineage>
        <taxon>Eukaryota</taxon>
        <taxon>Viridiplantae</taxon>
        <taxon>Streptophyta</taxon>
        <taxon>Embryophyta</taxon>
        <taxon>Tracheophyta</taxon>
        <taxon>Spermatophyta</taxon>
        <taxon>Magnoliopsida</taxon>
        <taxon>eudicotyledons</taxon>
        <taxon>Gunneridae</taxon>
        <taxon>Pentapetalae</taxon>
        <taxon>rosids</taxon>
        <taxon>fabids</taxon>
        <taxon>Fagales</taxon>
        <taxon>Juglandaceae</taxon>
        <taxon>Carya</taxon>
    </lineage>
</organism>
<dbReference type="EMBL" id="CM031822">
    <property type="protein sequence ID" value="KAG6629497.1"/>
    <property type="molecule type" value="Genomic_DNA"/>
</dbReference>
<evidence type="ECO:0000259" key="1">
    <source>
        <dbReference type="Pfam" id="PF13966"/>
    </source>
</evidence>
<keyword evidence="3" id="KW-1185">Reference proteome</keyword>
<name>A0A8T1NKS0_CARIL</name>
<dbReference type="PANTHER" id="PTHR33116:SF86">
    <property type="entry name" value="REVERSE TRANSCRIPTASE DOMAIN-CONTAINING PROTEIN"/>
    <property type="match status" value="1"/>
</dbReference>
<gene>
    <name evidence="2" type="ORF">CIPAW_14G089200</name>
</gene>
<evidence type="ECO:0000313" key="3">
    <source>
        <dbReference type="Proteomes" id="UP000811609"/>
    </source>
</evidence>
<dbReference type="InterPro" id="IPR026960">
    <property type="entry name" value="RVT-Znf"/>
</dbReference>
<accession>A0A8T1NKS0</accession>
<proteinExistence type="predicted"/>
<dbReference type="PANTHER" id="PTHR33116">
    <property type="entry name" value="REVERSE TRANSCRIPTASE ZINC-BINDING DOMAIN-CONTAINING PROTEIN-RELATED-RELATED"/>
    <property type="match status" value="1"/>
</dbReference>
<protein>
    <recommendedName>
        <fullName evidence="1">Reverse transcriptase zinc-binding domain-containing protein</fullName>
    </recommendedName>
</protein>
<feature type="domain" description="Reverse transcriptase zinc-binding" evidence="1">
    <location>
        <begin position="213"/>
        <end position="307"/>
    </location>
</feature>
<comment type="caution">
    <text evidence="2">The sequence shown here is derived from an EMBL/GenBank/DDBJ whole genome shotgun (WGS) entry which is preliminary data.</text>
</comment>
<reference evidence="2" key="1">
    <citation type="submission" date="2020-12" db="EMBL/GenBank/DDBJ databases">
        <title>WGS assembly of Carya illinoinensis cv. Pawnee.</title>
        <authorList>
            <person name="Platts A."/>
            <person name="Shu S."/>
            <person name="Wright S."/>
            <person name="Barry K."/>
            <person name="Edger P."/>
            <person name="Pires J.C."/>
            <person name="Schmutz J."/>
        </authorList>
    </citation>
    <scope>NUCLEOTIDE SEQUENCE</scope>
    <source>
        <tissue evidence="2">Leaf</tissue>
    </source>
</reference>